<dbReference type="SUPFAM" id="SSF49265">
    <property type="entry name" value="Fibronectin type III"/>
    <property type="match status" value="1"/>
</dbReference>
<dbReference type="InterPro" id="IPR013320">
    <property type="entry name" value="ConA-like_dom_sf"/>
</dbReference>
<evidence type="ECO:0000256" key="1">
    <source>
        <dbReference type="ARBA" id="ARBA00023054"/>
    </source>
</evidence>
<dbReference type="InterPro" id="IPR001870">
    <property type="entry name" value="B30.2/SPRY"/>
</dbReference>
<dbReference type="PRINTS" id="PR01407">
    <property type="entry name" value="BUTYPHLNCDUF"/>
</dbReference>
<dbReference type="PROSITE" id="PS50853">
    <property type="entry name" value="FN3"/>
    <property type="match status" value="1"/>
</dbReference>
<dbReference type="Gene3D" id="2.60.120.920">
    <property type="match status" value="1"/>
</dbReference>
<dbReference type="Gene3D" id="3.30.160.60">
    <property type="entry name" value="Classic Zinc Finger"/>
    <property type="match status" value="1"/>
</dbReference>
<proteinExistence type="predicted"/>
<dbReference type="InterPro" id="IPR050617">
    <property type="entry name" value="E3_ligase_FN3/SPRY"/>
</dbReference>
<dbReference type="CDD" id="cd00063">
    <property type="entry name" value="FN3"/>
    <property type="match status" value="2"/>
</dbReference>
<feature type="compositionally biased region" description="Low complexity" evidence="2">
    <location>
        <begin position="384"/>
        <end position="458"/>
    </location>
</feature>
<dbReference type="Pfam" id="PF13765">
    <property type="entry name" value="PRY"/>
    <property type="match status" value="1"/>
</dbReference>
<comment type="caution">
    <text evidence="5">The sequence shown here is derived from an EMBL/GenBank/DDBJ whole genome shotgun (WGS) entry which is preliminary data.</text>
</comment>
<feature type="compositionally biased region" description="Gly residues" evidence="2">
    <location>
        <begin position="124"/>
        <end position="141"/>
    </location>
</feature>
<dbReference type="InterPro" id="IPR003961">
    <property type="entry name" value="FN3_dom"/>
</dbReference>
<dbReference type="Gene3D" id="2.60.40.10">
    <property type="entry name" value="Immunoglobulins"/>
    <property type="match status" value="2"/>
</dbReference>
<feature type="region of interest" description="Disordered" evidence="2">
    <location>
        <begin position="382"/>
        <end position="502"/>
    </location>
</feature>
<accession>A0A8J6DS70</accession>
<gene>
    <name evidence="5" type="ORF">J0S82_016117</name>
</gene>
<evidence type="ECO:0000313" key="6">
    <source>
        <dbReference type="Proteomes" id="UP000700334"/>
    </source>
</evidence>
<dbReference type="SMART" id="SM00060">
    <property type="entry name" value="FN3"/>
    <property type="match status" value="2"/>
</dbReference>
<keyword evidence="1" id="KW-0175">Coiled coil</keyword>
<protein>
    <submittedName>
        <fullName evidence="5">Fibronectin type III and SPRY domain-containing protein 2</fullName>
    </submittedName>
</protein>
<dbReference type="InterPro" id="IPR003879">
    <property type="entry name" value="Butyrophylin_SPRY"/>
</dbReference>
<feature type="non-terminal residue" evidence="5">
    <location>
        <position position="894"/>
    </location>
</feature>
<dbReference type="SMART" id="SM00449">
    <property type="entry name" value="SPRY"/>
    <property type="match status" value="1"/>
</dbReference>
<sequence>GPGCPLLTVQEAPRPTCCPGPSPTMEDGAGDPTAPREFPYYPLDLYDSEDRLPLFPEGNPRGGGLGAQGDQEEEDELVRLYGLKDAQELGGEAGDESSPRAEVSGFAPYTLRRRGPAREQWGWRPGGEAAGPGDPGFGAWGPAGRRPDWRDTYGHPLGRAGEEHECYVIPEEEGEEEPRAFCVTCRALLRGPEGASEEHRGHEVAPLSQALESAKDETHKNMCKLERQIIEMENFASHLEEVFITVEENFGRQEQNFEAHYNEVLETLAQRYEEKMRALGAQKREKLGALYGQLVSCGQSLETCKELMETIEDMCHEEKEDFLKVSAAPRPAPRPAPVDSRAGRLGDFLSAKADLALSEQPQLEDQALDLSEVERLLGAIHAVPGGPARPGRSPSLAAGPGQGGRPLAAAGGRPRPCATPRPVQGSSPSPGWGRPGPRLPQARQARVGPARRGGAAAPPRRPPRPGARPAASPARPGPQSIPFCSLPAPSAPVISPQAPDSATGSSVRVCWRLCPGDTVESHMLCCRPVRHGPPGPEQAELTWTVKETYCSVTGLAPNTQYEFWVTAWNRAGPSPASKRVVYTTAPSPPVIRSEELRSCEEAALIAWEPGDPRPVDSYTVELTPVETAGAVGVTECVPGAGRRGQMGTRSLRGRGPETGPPAVRSIVGIPACEALVQLQPRQSYTVCVRALNAAGASARSQPATVHTTGSHFRLNPHTCHPWLSVSEDGLTVVRERRPPAREPSPSSARFTRCAAVLGALPPVRGRHYWEVEADERLDYTVGVAAADAPRQDDLGASALTWCLRHSLAAAGHKYEFLHNKATPDIRVTVPPRRIGVLLDYDNAKLSFFNADICQHLYTFSCQLPQFVHPCFSLEKPGWLKIHNGIPTPEHVAFY</sequence>
<name>A0A8J6DS70_GALPY</name>
<dbReference type="InterPro" id="IPR006574">
    <property type="entry name" value="PRY"/>
</dbReference>
<dbReference type="PANTHER" id="PTHR24099:SF6">
    <property type="entry name" value="FIBRONECTIN TYPE III AND SPRY DOMAIN-CONTAINING PROTEIN 2"/>
    <property type="match status" value="1"/>
</dbReference>
<dbReference type="Pfam" id="PF00622">
    <property type="entry name" value="SPRY"/>
    <property type="match status" value="1"/>
</dbReference>
<evidence type="ECO:0000313" key="5">
    <source>
        <dbReference type="EMBL" id="KAG8516383.1"/>
    </source>
</evidence>
<reference evidence="5" key="1">
    <citation type="journal article" date="2021" name="Evol. Appl.">
        <title>The genome of the Pyrenean desman and the effects of bottlenecks and inbreeding on the genomic landscape of an endangered species.</title>
        <authorList>
            <person name="Escoda L."/>
            <person name="Castresana J."/>
        </authorList>
    </citation>
    <scope>NUCLEOTIDE SEQUENCE</scope>
    <source>
        <strain evidence="5">IBE-C5619</strain>
    </source>
</reference>
<dbReference type="InterPro" id="IPR036116">
    <property type="entry name" value="FN3_sf"/>
</dbReference>
<feature type="region of interest" description="Disordered" evidence="2">
    <location>
        <begin position="119"/>
        <end position="145"/>
    </location>
</feature>
<evidence type="ECO:0000256" key="2">
    <source>
        <dbReference type="SAM" id="MobiDB-lite"/>
    </source>
</evidence>
<dbReference type="EMBL" id="JAGFMF010011680">
    <property type="protein sequence ID" value="KAG8516383.1"/>
    <property type="molecule type" value="Genomic_DNA"/>
</dbReference>
<feature type="region of interest" description="Disordered" evidence="2">
    <location>
        <begin position="1"/>
        <end position="73"/>
    </location>
</feature>
<dbReference type="Pfam" id="PF00041">
    <property type="entry name" value="fn3"/>
    <property type="match status" value="1"/>
</dbReference>
<dbReference type="PANTHER" id="PTHR24099">
    <property type="entry name" value="E3 UBIQUITIN-PROTEIN LIGASE TRIM36-RELATED"/>
    <property type="match status" value="1"/>
</dbReference>
<dbReference type="InterPro" id="IPR043136">
    <property type="entry name" value="B30.2/SPRY_sf"/>
</dbReference>
<dbReference type="InterPro" id="IPR013783">
    <property type="entry name" value="Ig-like_fold"/>
</dbReference>
<dbReference type="Proteomes" id="UP000700334">
    <property type="component" value="Unassembled WGS sequence"/>
</dbReference>
<organism evidence="5 6">
    <name type="scientific">Galemys pyrenaicus</name>
    <name type="common">Iberian desman</name>
    <name type="synonym">Pyrenean desman</name>
    <dbReference type="NCBI Taxonomy" id="202257"/>
    <lineage>
        <taxon>Eukaryota</taxon>
        <taxon>Metazoa</taxon>
        <taxon>Chordata</taxon>
        <taxon>Craniata</taxon>
        <taxon>Vertebrata</taxon>
        <taxon>Euteleostomi</taxon>
        <taxon>Mammalia</taxon>
        <taxon>Eutheria</taxon>
        <taxon>Laurasiatheria</taxon>
        <taxon>Eulipotyphla</taxon>
        <taxon>Talpidae</taxon>
        <taxon>Galemys</taxon>
    </lineage>
</organism>
<dbReference type="InterPro" id="IPR003877">
    <property type="entry name" value="SPRY_dom"/>
</dbReference>
<evidence type="ECO:0000259" key="3">
    <source>
        <dbReference type="PROSITE" id="PS50188"/>
    </source>
</evidence>
<keyword evidence="6" id="KW-1185">Reference proteome</keyword>
<dbReference type="AlphaFoldDB" id="A0A8J6DS70"/>
<feature type="domain" description="B30.2/SPRY" evidence="3">
    <location>
        <begin position="692"/>
        <end position="890"/>
    </location>
</feature>
<feature type="domain" description="Fibronectin type-III" evidence="4">
    <location>
        <begin position="492"/>
        <end position="587"/>
    </location>
</feature>
<dbReference type="SUPFAM" id="SSF49899">
    <property type="entry name" value="Concanavalin A-like lectins/glucanases"/>
    <property type="match status" value="1"/>
</dbReference>
<evidence type="ECO:0000259" key="4">
    <source>
        <dbReference type="PROSITE" id="PS50853"/>
    </source>
</evidence>
<dbReference type="PROSITE" id="PS50188">
    <property type="entry name" value="B302_SPRY"/>
    <property type="match status" value="1"/>
</dbReference>
<feature type="region of interest" description="Disordered" evidence="2">
    <location>
        <begin position="637"/>
        <end position="662"/>
    </location>
</feature>
<dbReference type="OrthoDB" id="6232067at2759"/>
<feature type="compositionally biased region" description="Low complexity" evidence="2">
    <location>
        <begin position="467"/>
        <end position="478"/>
    </location>
</feature>